<dbReference type="EC" id="2.6.1.-" evidence="3"/>
<comment type="cofactor">
    <cofactor evidence="1 3">
        <name>pyridoxal 5'-phosphate</name>
        <dbReference type="ChEBI" id="CHEBI:597326"/>
    </cofactor>
</comment>
<reference evidence="6 7" key="1">
    <citation type="submission" date="2020-08" db="EMBL/GenBank/DDBJ databases">
        <title>Sequencing the genomes of 1000 actinobacteria strains.</title>
        <authorList>
            <person name="Klenk H.-P."/>
        </authorList>
    </citation>
    <scope>NUCLEOTIDE SEQUENCE [LARGE SCALE GENOMIC DNA]</scope>
    <source>
        <strain evidence="6 7">DSM 45486</strain>
    </source>
</reference>
<dbReference type="AlphaFoldDB" id="A0A7W9HSJ3"/>
<keyword evidence="3 6" id="KW-0032">Aminotransferase</keyword>
<organism evidence="6 7">
    <name type="scientific">Saccharothrix ecbatanensis</name>
    <dbReference type="NCBI Taxonomy" id="1105145"/>
    <lineage>
        <taxon>Bacteria</taxon>
        <taxon>Bacillati</taxon>
        <taxon>Actinomycetota</taxon>
        <taxon>Actinomycetes</taxon>
        <taxon>Pseudonocardiales</taxon>
        <taxon>Pseudonocardiaceae</taxon>
        <taxon>Saccharothrix</taxon>
    </lineage>
</organism>
<evidence type="ECO:0000256" key="2">
    <source>
        <dbReference type="ARBA" id="ARBA00022898"/>
    </source>
</evidence>
<dbReference type="Gene3D" id="3.90.550.10">
    <property type="entry name" value="Spore Coat Polysaccharide Biosynthesis Protein SpsA, Chain A"/>
    <property type="match status" value="1"/>
</dbReference>
<dbReference type="Pfam" id="PF00155">
    <property type="entry name" value="Aminotran_1_2"/>
    <property type="match status" value="1"/>
</dbReference>
<dbReference type="RefSeq" id="WP_184927532.1">
    <property type="nucleotide sequence ID" value="NZ_JACHMO010000001.1"/>
</dbReference>
<dbReference type="SUPFAM" id="SSF53448">
    <property type="entry name" value="Nucleotide-diphospho-sugar transferases"/>
    <property type="match status" value="1"/>
</dbReference>
<comment type="similarity">
    <text evidence="3">Belongs to the class-I pyridoxal-phosphate-dependent aminotransferase family.</text>
</comment>
<dbReference type="Proteomes" id="UP000552097">
    <property type="component" value="Unassembled WGS sequence"/>
</dbReference>
<name>A0A7W9HSJ3_9PSEU</name>
<dbReference type="PROSITE" id="PS00105">
    <property type="entry name" value="AA_TRANSFER_CLASS_1"/>
    <property type="match status" value="1"/>
</dbReference>
<dbReference type="GO" id="GO:0008483">
    <property type="term" value="F:transaminase activity"/>
    <property type="evidence" value="ECO:0007669"/>
    <property type="project" value="UniProtKB-KW"/>
</dbReference>
<dbReference type="InterPro" id="IPR029044">
    <property type="entry name" value="Nucleotide-diphossugar_trans"/>
</dbReference>
<dbReference type="CDD" id="cd02523">
    <property type="entry name" value="PC_cytidylyltransferase"/>
    <property type="match status" value="1"/>
</dbReference>
<dbReference type="GO" id="GO:0016779">
    <property type="term" value="F:nucleotidyltransferase activity"/>
    <property type="evidence" value="ECO:0007669"/>
    <property type="project" value="UniProtKB-KW"/>
</dbReference>
<dbReference type="PANTHER" id="PTHR42885:SF1">
    <property type="entry name" value="THREONINE-PHOSPHATE DECARBOXYLASE"/>
    <property type="match status" value="1"/>
</dbReference>
<evidence type="ECO:0000313" key="6">
    <source>
        <dbReference type="EMBL" id="MBB5807470.1"/>
    </source>
</evidence>
<dbReference type="InterPro" id="IPR015421">
    <property type="entry name" value="PyrdxlP-dep_Trfase_major"/>
</dbReference>
<dbReference type="InterPro" id="IPR004839">
    <property type="entry name" value="Aminotransferase_I/II_large"/>
</dbReference>
<evidence type="ECO:0000259" key="5">
    <source>
        <dbReference type="Pfam" id="PF12804"/>
    </source>
</evidence>
<keyword evidence="7" id="KW-1185">Reference proteome</keyword>
<dbReference type="Pfam" id="PF12804">
    <property type="entry name" value="NTP_transf_3"/>
    <property type="match status" value="1"/>
</dbReference>
<dbReference type="InterPro" id="IPR015424">
    <property type="entry name" value="PyrdxlP-dep_Trfase"/>
</dbReference>
<dbReference type="Gene3D" id="3.90.1150.10">
    <property type="entry name" value="Aspartate Aminotransferase, domain 1"/>
    <property type="match status" value="1"/>
</dbReference>
<comment type="caution">
    <text evidence="6">The sequence shown here is derived from an EMBL/GenBank/DDBJ whole genome shotgun (WGS) entry which is preliminary data.</text>
</comment>
<dbReference type="EMBL" id="JACHMO010000001">
    <property type="protein sequence ID" value="MBB5807470.1"/>
    <property type="molecule type" value="Genomic_DNA"/>
</dbReference>
<protein>
    <recommendedName>
        <fullName evidence="3">Aminotransferase</fullName>
        <ecNumber evidence="3">2.6.1.-</ecNumber>
    </recommendedName>
</protein>
<evidence type="ECO:0000259" key="4">
    <source>
        <dbReference type="Pfam" id="PF00155"/>
    </source>
</evidence>
<feature type="domain" description="MobA-like NTP transferase" evidence="5">
    <location>
        <begin position="10"/>
        <end position="140"/>
    </location>
</feature>
<keyword evidence="3 6" id="KW-0808">Transferase</keyword>
<dbReference type="Gene3D" id="3.40.640.10">
    <property type="entry name" value="Type I PLP-dependent aspartate aminotransferase-like (Major domain)"/>
    <property type="match status" value="1"/>
</dbReference>
<dbReference type="GO" id="GO:0030170">
    <property type="term" value="F:pyridoxal phosphate binding"/>
    <property type="evidence" value="ECO:0007669"/>
    <property type="project" value="InterPro"/>
</dbReference>
<dbReference type="CDD" id="cd00609">
    <property type="entry name" value="AAT_like"/>
    <property type="match status" value="1"/>
</dbReference>
<evidence type="ECO:0000313" key="7">
    <source>
        <dbReference type="Proteomes" id="UP000552097"/>
    </source>
</evidence>
<evidence type="ECO:0000256" key="1">
    <source>
        <dbReference type="ARBA" id="ARBA00001933"/>
    </source>
</evidence>
<dbReference type="PANTHER" id="PTHR42885">
    <property type="entry name" value="HISTIDINOL-PHOSPHATE AMINOTRANSFERASE-RELATED"/>
    <property type="match status" value="1"/>
</dbReference>
<keyword evidence="2" id="KW-0663">Pyridoxal phosphate</keyword>
<proteinExistence type="inferred from homology"/>
<gene>
    <name evidence="6" type="ORF">F4560_007238</name>
</gene>
<feature type="domain" description="Aminotransferase class I/classII large" evidence="4">
    <location>
        <begin position="308"/>
        <end position="601"/>
    </location>
</feature>
<sequence>MTTATTPTRAIILAAGRGNRLGLSTRASPKPLIEIADKAILHRTLENLAAVGVETAVIVVGHMHEQIREAVGARFAGIDVTYVMSEDFRTTNNIYSLWLAREHLTEDVLLLEADIVYRGHLLRSLLTRPAGNVIATSPWSSTMDGTVVTADPTGRVARLFDKPNQGDDFDFDGTFKTVNISLLRREYLVEELVPDLDAAIAAGNTGDYYESVFRRSIERGRFEFHQVVWPAEQWFEIDDHTDRDRAEFQLTDRKAQLRRLNEIYGSYWRYPVIDHALLYNLHFPPRGLKRALARDMDHLIAHYPSGQRELARLASLALGLDEDRLAVANGGSELIRALVRVTSGPVIIPVPGFNEYENSVGPGRLVRHELPRPSFELDVDALAAEARRCGAKLAIVVSPNNPTSLAVPAADLRRLCRELASAGCTLLLDESFVDFCADPARQTLAGELDQHPNLVILKSMSKVYGIGGLRLGYLASADTDFVDAVRADLPIWNVNGFAESFLRLLPRFLDDFTLSCRQVRVERDQLYHGLVDIDGITAWRPDANFVMVELTGAMDGRALAEDLFTFYGTMVKHCAGKSMADGHRFLRIASRTAEENYRLLDGMARLTADDSHRLVVPA</sequence>
<dbReference type="InterPro" id="IPR015422">
    <property type="entry name" value="PyrdxlP-dep_Trfase_small"/>
</dbReference>
<keyword evidence="6" id="KW-0548">Nucleotidyltransferase</keyword>
<dbReference type="SUPFAM" id="SSF53383">
    <property type="entry name" value="PLP-dependent transferases"/>
    <property type="match status" value="1"/>
</dbReference>
<accession>A0A7W9HSJ3</accession>
<evidence type="ECO:0000256" key="3">
    <source>
        <dbReference type="RuleBase" id="RU000481"/>
    </source>
</evidence>
<dbReference type="InterPro" id="IPR004838">
    <property type="entry name" value="NHTrfase_class1_PyrdxlP-BS"/>
</dbReference>
<dbReference type="InterPro" id="IPR025877">
    <property type="entry name" value="MobA-like_NTP_Trfase"/>
</dbReference>